<dbReference type="InterPro" id="IPR004363">
    <property type="entry name" value="Methylgl_synth"/>
</dbReference>
<feature type="binding site" evidence="2">
    <location>
        <begin position="48"/>
        <end position="51"/>
    </location>
    <ligand>
        <name>substrate</name>
    </ligand>
</feature>
<evidence type="ECO:0000256" key="1">
    <source>
        <dbReference type="ARBA" id="ARBA00006287"/>
    </source>
</evidence>
<dbReference type="CDD" id="cd01422">
    <property type="entry name" value="MGS"/>
    <property type="match status" value="1"/>
</dbReference>
<feature type="binding site" evidence="2">
    <location>
        <begin position="68"/>
        <end position="69"/>
    </location>
    <ligand>
        <name>substrate</name>
    </ligand>
</feature>
<accession>A0AAX3FT81</accession>
<evidence type="ECO:0000313" key="5">
    <source>
        <dbReference type="EMBL" id="VEF73810.1"/>
    </source>
</evidence>
<evidence type="ECO:0000256" key="2">
    <source>
        <dbReference type="HAMAP-Rule" id="MF_00549"/>
    </source>
</evidence>
<dbReference type="HAMAP" id="MF_00549">
    <property type="entry name" value="Methylglyoxal_synth"/>
    <property type="match status" value="1"/>
</dbReference>
<dbReference type="SUPFAM" id="SSF52335">
    <property type="entry name" value="Methylglyoxal synthase-like"/>
    <property type="match status" value="1"/>
</dbReference>
<dbReference type="SMART" id="SM00851">
    <property type="entry name" value="MGS"/>
    <property type="match status" value="1"/>
</dbReference>
<keyword evidence="2 5" id="KW-0456">Lyase</keyword>
<evidence type="ECO:0000256" key="3">
    <source>
        <dbReference type="PIRSR" id="PIRSR006614-1"/>
    </source>
</evidence>
<dbReference type="InterPro" id="IPR011607">
    <property type="entry name" value="MGS-like_dom"/>
</dbReference>
<evidence type="ECO:0000313" key="6">
    <source>
        <dbReference type="Proteomes" id="UP000277437"/>
    </source>
</evidence>
<dbReference type="PANTHER" id="PTHR30492:SF0">
    <property type="entry name" value="METHYLGLYOXAL SYNTHASE"/>
    <property type="match status" value="1"/>
</dbReference>
<evidence type="ECO:0000259" key="4">
    <source>
        <dbReference type="PROSITE" id="PS51855"/>
    </source>
</evidence>
<dbReference type="NCBIfam" id="NF003559">
    <property type="entry name" value="PRK05234.1"/>
    <property type="match status" value="1"/>
</dbReference>
<dbReference type="Gene3D" id="3.40.50.1380">
    <property type="entry name" value="Methylglyoxal synthase-like domain"/>
    <property type="match status" value="1"/>
</dbReference>
<feature type="domain" description="MGS-like" evidence="4">
    <location>
        <begin position="9"/>
        <end position="154"/>
    </location>
</feature>
<dbReference type="InterPro" id="IPR036914">
    <property type="entry name" value="MGS-like_dom_sf"/>
</dbReference>
<reference evidence="5 6" key="1">
    <citation type="submission" date="2018-12" db="EMBL/GenBank/DDBJ databases">
        <authorList>
            <consortium name="Pathogen Informatics"/>
        </authorList>
    </citation>
    <scope>NUCLEOTIDE SEQUENCE [LARGE SCALE GENOMIC DNA]</scope>
    <source>
        <strain evidence="5 6">NCTC7357</strain>
    </source>
</reference>
<protein>
    <recommendedName>
        <fullName evidence="2">Methylglyoxal synthase</fullName>
        <shortName evidence="2">MGS</shortName>
        <ecNumber evidence="2">4.2.3.3</ecNumber>
    </recommendedName>
</protein>
<feature type="binding site" evidence="2">
    <location>
        <position position="22"/>
    </location>
    <ligand>
        <name>substrate</name>
    </ligand>
</feature>
<dbReference type="EC" id="4.2.3.3" evidence="2"/>
<comment type="catalytic activity">
    <reaction evidence="2">
        <text>dihydroxyacetone phosphate = methylglyoxal + phosphate</text>
        <dbReference type="Rhea" id="RHEA:17937"/>
        <dbReference type="ChEBI" id="CHEBI:17158"/>
        <dbReference type="ChEBI" id="CHEBI:43474"/>
        <dbReference type="ChEBI" id="CHEBI:57642"/>
        <dbReference type="EC" id="4.2.3.3"/>
    </reaction>
</comment>
<gene>
    <name evidence="2 5" type="primary">mgsA</name>
    <name evidence="5" type="ORF">NCTC7357_02086</name>
</gene>
<feature type="binding site" evidence="2">
    <location>
        <position position="26"/>
    </location>
    <ligand>
        <name>substrate</name>
    </ligand>
</feature>
<comment type="similarity">
    <text evidence="1 2">Belongs to the methylglyoxal synthase family.</text>
</comment>
<dbReference type="PIRSF" id="PIRSF006614">
    <property type="entry name" value="Methylglyox_syn"/>
    <property type="match status" value="1"/>
</dbReference>
<sequence length="154" mass="17239">MIGISFTQASMAARKRIALVAHDHCKTFLLDWAERQKDKLAEHDLLATGTTGQLLHKRLGLPVESMISGPLGGDQQLGARIAEQRVDMLVFFWDPFEPQPHDPDIKALLRVAAVWNIPVACNECSADYLLSSPLMEQAHSYRIPDYPAYLSGRR</sequence>
<dbReference type="AlphaFoldDB" id="A0AAX3FT81"/>
<proteinExistence type="inferred from homology"/>
<dbReference type="GO" id="GO:0019242">
    <property type="term" value="P:methylglyoxal biosynthetic process"/>
    <property type="evidence" value="ECO:0007669"/>
    <property type="project" value="UniProtKB-UniRule"/>
</dbReference>
<dbReference type="PROSITE" id="PS01335">
    <property type="entry name" value="METHYLGLYOXAL_SYNTH"/>
    <property type="match status" value="1"/>
</dbReference>
<comment type="function">
    <text evidence="2">Catalyzes the formation of methylglyoxal from dihydroxyacetone phosphate.</text>
</comment>
<feature type="active site" description="Proton donor/acceptor" evidence="2 3">
    <location>
        <position position="74"/>
    </location>
</feature>
<dbReference type="NCBIfam" id="TIGR00160">
    <property type="entry name" value="MGSA"/>
    <property type="match status" value="1"/>
</dbReference>
<dbReference type="Pfam" id="PF02142">
    <property type="entry name" value="MGS"/>
    <property type="match status" value="1"/>
</dbReference>
<feature type="binding site" evidence="2">
    <location>
        <position position="101"/>
    </location>
    <ligand>
        <name>substrate</name>
    </ligand>
</feature>
<name>A0AAX3FT81_9PSED</name>
<dbReference type="RefSeq" id="WP_025805854.1">
    <property type="nucleotide sequence ID" value="NZ_CP083442.1"/>
</dbReference>
<organism evidence="5 6">
    <name type="scientific">Pseudomonas chlororaphis</name>
    <dbReference type="NCBI Taxonomy" id="587753"/>
    <lineage>
        <taxon>Bacteria</taxon>
        <taxon>Pseudomonadati</taxon>
        <taxon>Pseudomonadota</taxon>
        <taxon>Gammaproteobacteria</taxon>
        <taxon>Pseudomonadales</taxon>
        <taxon>Pseudomonadaceae</taxon>
        <taxon>Pseudomonas</taxon>
    </lineage>
</organism>
<dbReference type="PANTHER" id="PTHR30492">
    <property type="entry name" value="METHYLGLYOXAL SYNTHASE"/>
    <property type="match status" value="1"/>
</dbReference>
<dbReference type="Proteomes" id="UP000277437">
    <property type="component" value="Chromosome"/>
</dbReference>
<dbReference type="GO" id="GO:0005829">
    <property type="term" value="C:cytosol"/>
    <property type="evidence" value="ECO:0007669"/>
    <property type="project" value="TreeGrafter"/>
</dbReference>
<dbReference type="EMBL" id="LR134334">
    <property type="protein sequence ID" value="VEF73810.1"/>
    <property type="molecule type" value="Genomic_DNA"/>
</dbReference>
<dbReference type="PROSITE" id="PS51855">
    <property type="entry name" value="MGS"/>
    <property type="match status" value="1"/>
</dbReference>
<dbReference type="InterPro" id="IPR018148">
    <property type="entry name" value="Methylglyoxal_synth_AS"/>
</dbReference>
<dbReference type="GO" id="GO:0008929">
    <property type="term" value="F:methylglyoxal synthase activity"/>
    <property type="evidence" value="ECO:0007669"/>
    <property type="project" value="UniProtKB-UniRule"/>
</dbReference>